<dbReference type="Gene3D" id="3.40.50.2300">
    <property type="match status" value="2"/>
</dbReference>
<comment type="caution">
    <text evidence="6">The sequence shown here is derived from an EMBL/GenBank/DDBJ whole genome shotgun (WGS) entry which is preliminary data.</text>
</comment>
<feature type="domain" description="HTH lacI-type" evidence="4">
    <location>
        <begin position="5"/>
        <end position="60"/>
    </location>
</feature>
<evidence type="ECO:0000259" key="5">
    <source>
        <dbReference type="PROSITE" id="PS50943"/>
    </source>
</evidence>
<dbReference type="Pfam" id="PF00356">
    <property type="entry name" value="LacI"/>
    <property type="match status" value="1"/>
</dbReference>
<dbReference type="InterPro" id="IPR010982">
    <property type="entry name" value="Lambda_DNA-bd_dom_sf"/>
</dbReference>
<dbReference type="PROSITE" id="PS00356">
    <property type="entry name" value="HTH_LACI_1"/>
    <property type="match status" value="1"/>
</dbReference>
<name>A0A0K9GV81_9BACI</name>
<dbReference type="InterPro" id="IPR000843">
    <property type="entry name" value="HTH_LacI"/>
</dbReference>
<dbReference type="InterPro" id="IPR028082">
    <property type="entry name" value="Peripla_BP_I"/>
</dbReference>
<dbReference type="AlphaFoldDB" id="A0A0K9GV81"/>
<dbReference type="CDD" id="cd01392">
    <property type="entry name" value="HTH_LacI"/>
    <property type="match status" value="1"/>
</dbReference>
<keyword evidence="7" id="KW-1185">Reference proteome</keyword>
<dbReference type="Pfam" id="PF13377">
    <property type="entry name" value="Peripla_BP_3"/>
    <property type="match status" value="1"/>
</dbReference>
<dbReference type="SMART" id="SM00354">
    <property type="entry name" value="HTH_LACI"/>
    <property type="match status" value="1"/>
</dbReference>
<dbReference type="Proteomes" id="UP000037146">
    <property type="component" value="Unassembled WGS sequence"/>
</dbReference>
<proteinExistence type="predicted"/>
<dbReference type="InterPro" id="IPR046335">
    <property type="entry name" value="LacI/GalR-like_sensor"/>
</dbReference>
<dbReference type="PANTHER" id="PTHR30146">
    <property type="entry name" value="LACI-RELATED TRANSCRIPTIONAL REPRESSOR"/>
    <property type="match status" value="1"/>
</dbReference>
<evidence type="ECO:0000313" key="6">
    <source>
        <dbReference type="EMBL" id="KMY50172.1"/>
    </source>
</evidence>
<dbReference type="STRING" id="1679170.AC625_12220"/>
<keyword evidence="1" id="KW-0805">Transcription regulation</keyword>
<reference evidence="7" key="1">
    <citation type="submission" date="2015-07" db="EMBL/GenBank/DDBJ databases">
        <title>Genome sequencing project for genomic taxonomy and phylogenomics of Bacillus-like bacteria.</title>
        <authorList>
            <person name="Liu B."/>
            <person name="Wang J."/>
            <person name="Zhu Y."/>
            <person name="Liu G."/>
            <person name="Chen Q."/>
            <person name="Chen Z."/>
            <person name="Lan J."/>
            <person name="Che J."/>
            <person name="Ge C."/>
            <person name="Shi H."/>
            <person name="Pan Z."/>
            <person name="Liu X."/>
        </authorList>
    </citation>
    <scope>NUCLEOTIDE SEQUENCE [LARGE SCALE GENOMIC DNA]</scope>
    <source>
        <strain evidence="7">FJAT-27997</strain>
    </source>
</reference>
<dbReference type="PANTHER" id="PTHR30146:SF24">
    <property type="entry name" value="XYLOSE OPERON REGULATORY PROTEIN"/>
    <property type="match status" value="1"/>
</dbReference>
<dbReference type="SUPFAM" id="SSF47413">
    <property type="entry name" value="lambda repressor-like DNA-binding domains"/>
    <property type="match status" value="1"/>
</dbReference>
<evidence type="ECO:0000256" key="2">
    <source>
        <dbReference type="ARBA" id="ARBA00023125"/>
    </source>
</evidence>
<dbReference type="InterPro" id="IPR001387">
    <property type="entry name" value="Cro/C1-type_HTH"/>
</dbReference>
<dbReference type="PATRIC" id="fig|1679170.3.peg.2779"/>
<dbReference type="PROSITE" id="PS50932">
    <property type="entry name" value="HTH_LACI_2"/>
    <property type="match status" value="1"/>
</dbReference>
<organism evidence="6 7">
    <name type="scientific">Peribacillus loiseleuriae</name>
    <dbReference type="NCBI Taxonomy" id="1679170"/>
    <lineage>
        <taxon>Bacteria</taxon>
        <taxon>Bacillati</taxon>
        <taxon>Bacillota</taxon>
        <taxon>Bacilli</taxon>
        <taxon>Bacillales</taxon>
        <taxon>Bacillaceae</taxon>
        <taxon>Peribacillus</taxon>
    </lineage>
</organism>
<keyword evidence="2" id="KW-0238">DNA-binding</keyword>
<evidence type="ECO:0000256" key="3">
    <source>
        <dbReference type="ARBA" id="ARBA00023163"/>
    </source>
</evidence>
<dbReference type="OrthoDB" id="9796186at2"/>
<feature type="domain" description="HTH cro/C1-type" evidence="5">
    <location>
        <begin position="6"/>
        <end position="50"/>
    </location>
</feature>
<sequence>MKELATIKDIAREANVSVTTVSNVIHNRASRVSTETVNRVQSILEKYNYIPNMNARSLVNNKSKLIGVFFNQLTEGTLFESPFNTEILGGVDEILKDNGYYLLVRSISSISEIQQVLKTWKIDGVICLGFLVNDVIDLERSINTPLVLIDIEVDHKNSRSMHLTVGINDWEGSKIATEHLIENGHHNIGFVSYPIVSGGVIERRYLGYLEALNNHGVKQNKEFIFEYDKTKVSLAEFCDEIVKKIDDITGLVFTADYLAIEIMDNLKNKGILVPNDLSVVGFDDIVMSQFVSPKLTSIRQDIRLKGRKAATLLIESLNVDTNQESKKVELPIQLITRESVKKFKK</sequence>
<accession>A0A0K9GV81</accession>
<dbReference type="GO" id="GO:0000976">
    <property type="term" value="F:transcription cis-regulatory region binding"/>
    <property type="evidence" value="ECO:0007669"/>
    <property type="project" value="TreeGrafter"/>
</dbReference>
<dbReference type="Gene3D" id="1.10.260.40">
    <property type="entry name" value="lambda repressor-like DNA-binding domains"/>
    <property type="match status" value="1"/>
</dbReference>
<dbReference type="EMBL" id="LFZW01000001">
    <property type="protein sequence ID" value="KMY50172.1"/>
    <property type="molecule type" value="Genomic_DNA"/>
</dbReference>
<evidence type="ECO:0000256" key="1">
    <source>
        <dbReference type="ARBA" id="ARBA00023015"/>
    </source>
</evidence>
<keyword evidence="3" id="KW-0804">Transcription</keyword>
<dbReference type="SUPFAM" id="SSF53822">
    <property type="entry name" value="Periplasmic binding protein-like I"/>
    <property type="match status" value="1"/>
</dbReference>
<protein>
    <submittedName>
        <fullName evidence="6">Uncharacterized protein</fullName>
    </submittedName>
</protein>
<evidence type="ECO:0000313" key="7">
    <source>
        <dbReference type="Proteomes" id="UP000037146"/>
    </source>
</evidence>
<gene>
    <name evidence="6" type="ORF">AC625_12220</name>
</gene>
<dbReference type="GO" id="GO:0003700">
    <property type="term" value="F:DNA-binding transcription factor activity"/>
    <property type="evidence" value="ECO:0007669"/>
    <property type="project" value="TreeGrafter"/>
</dbReference>
<evidence type="ECO:0000259" key="4">
    <source>
        <dbReference type="PROSITE" id="PS50932"/>
    </source>
</evidence>
<dbReference type="CDD" id="cd06267">
    <property type="entry name" value="PBP1_LacI_sugar_binding-like"/>
    <property type="match status" value="1"/>
</dbReference>
<dbReference type="PROSITE" id="PS50943">
    <property type="entry name" value="HTH_CROC1"/>
    <property type="match status" value="1"/>
</dbReference>